<evidence type="ECO:0000256" key="1">
    <source>
        <dbReference type="ARBA" id="ARBA00010923"/>
    </source>
</evidence>
<feature type="domain" description="Type I restriction modification DNA specificity" evidence="4">
    <location>
        <begin position="4"/>
        <end position="40"/>
    </location>
</feature>
<keyword evidence="3" id="KW-0238">DNA-binding</keyword>
<proteinExistence type="inferred from homology"/>
<comment type="caution">
    <text evidence="5">The sequence shown here is derived from an EMBL/GenBank/DDBJ whole genome shotgun (WGS) entry which is preliminary data.</text>
</comment>
<protein>
    <recommendedName>
        <fullName evidence="4">Type I restriction modification DNA specificity domain-containing protein</fullName>
    </recommendedName>
</protein>
<dbReference type="InterPro" id="IPR044946">
    <property type="entry name" value="Restrct_endonuc_typeI_TRD_sf"/>
</dbReference>
<gene>
    <name evidence="5" type="ORF">MMELEA_03530</name>
</gene>
<sequence length="55" mass="6734">MAGILNLEIIIPPLSLQEKIVEILDKFNNYLINVKNELNARNKQYILSWWYFWYF</sequence>
<name>A0A0F5H0X6_9BACT</name>
<dbReference type="Proteomes" id="UP000033750">
    <property type="component" value="Unassembled WGS sequence"/>
</dbReference>
<accession>A0A0F5H0X6</accession>
<dbReference type="GO" id="GO:0009307">
    <property type="term" value="P:DNA restriction-modification system"/>
    <property type="evidence" value="ECO:0007669"/>
    <property type="project" value="UniProtKB-KW"/>
</dbReference>
<dbReference type="GO" id="GO:0003677">
    <property type="term" value="F:DNA binding"/>
    <property type="evidence" value="ECO:0007669"/>
    <property type="project" value="UniProtKB-KW"/>
</dbReference>
<reference evidence="5 6" key="1">
    <citation type="submission" date="2015-03" db="EMBL/GenBank/DDBJ databases">
        <title>Genome sequence of Mycoplasma meleagridis strain ATCC 25294.</title>
        <authorList>
            <person name="Yacoub E."/>
            <person name="Blanchard A."/>
            <person name="Sirand-Pugnet P."/>
            <person name="Mardassi B.B.A."/>
        </authorList>
    </citation>
    <scope>NUCLEOTIDE SEQUENCE [LARGE SCALE GENOMIC DNA]</scope>
    <source>
        <strain evidence="5 6">ATCC 25294</strain>
    </source>
</reference>
<evidence type="ECO:0000256" key="2">
    <source>
        <dbReference type="ARBA" id="ARBA00022747"/>
    </source>
</evidence>
<organism evidence="5 6">
    <name type="scientific">Mycoplasmopsis meleagridis ATCC 25294</name>
    <dbReference type="NCBI Taxonomy" id="1264554"/>
    <lineage>
        <taxon>Bacteria</taxon>
        <taxon>Bacillati</taxon>
        <taxon>Mycoplasmatota</taxon>
        <taxon>Mycoplasmoidales</taxon>
        <taxon>Metamycoplasmataceae</taxon>
        <taxon>Mycoplasmopsis</taxon>
    </lineage>
</organism>
<dbReference type="Gene3D" id="3.90.220.20">
    <property type="entry name" value="DNA methylase specificity domains"/>
    <property type="match status" value="1"/>
</dbReference>
<evidence type="ECO:0000256" key="3">
    <source>
        <dbReference type="ARBA" id="ARBA00023125"/>
    </source>
</evidence>
<dbReference type="EMBL" id="JZXN01000013">
    <property type="protein sequence ID" value="KKB26981.1"/>
    <property type="molecule type" value="Genomic_DNA"/>
</dbReference>
<comment type="similarity">
    <text evidence="1">Belongs to the type-I restriction system S methylase family.</text>
</comment>
<evidence type="ECO:0000313" key="6">
    <source>
        <dbReference type="Proteomes" id="UP000033750"/>
    </source>
</evidence>
<keyword evidence="6" id="KW-1185">Reference proteome</keyword>
<dbReference type="Pfam" id="PF01420">
    <property type="entry name" value="Methylase_S"/>
    <property type="match status" value="1"/>
</dbReference>
<keyword evidence="2" id="KW-0680">Restriction system</keyword>
<evidence type="ECO:0000259" key="4">
    <source>
        <dbReference type="Pfam" id="PF01420"/>
    </source>
</evidence>
<dbReference type="InterPro" id="IPR000055">
    <property type="entry name" value="Restrct_endonuc_typeI_TRD"/>
</dbReference>
<dbReference type="AlphaFoldDB" id="A0A0F5H0X6"/>
<dbReference type="SUPFAM" id="SSF116734">
    <property type="entry name" value="DNA methylase specificity domain"/>
    <property type="match status" value="1"/>
</dbReference>
<evidence type="ECO:0000313" key="5">
    <source>
        <dbReference type="EMBL" id="KKB26981.1"/>
    </source>
</evidence>